<dbReference type="InterPro" id="IPR036259">
    <property type="entry name" value="MFS_trans_sf"/>
</dbReference>
<keyword evidence="4" id="KW-0813">Transport</keyword>
<evidence type="ECO:0000256" key="8">
    <source>
        <dbReference type="ARBA" id="ARBA00023065"/>
    </source>
</evidence>
<feature type="transmembrane region" description="Helical" evidence="12">
    <location>
        <begin position="170"/>
        <end position="189"/>
    </location>
</feature>
<feature type="transmembrane region" description="Helical" evidence="12">
    <location>
        <begin position="129"/>
        <end position="150"/>
    </location>
</feature>
<comment type="function">
    <text evidence="1">Mediates high-affinity intracellular uptake of the rare oligo-element molybdenum.</text>
</comment>
<evidence type="ECO:0000256" key="11">
    <source>
        <dbReference type="ARBA" id="ARBA00032555"/>
    </source>
</evidence>
<feature type="transmembrane region" description="Helical" evidence="12">
    <location>
        <begin position="201"/>
        <end position="219"/>
    </location>
</feature>
<keyword evidence="5" id="KW-1003">Cell membrane</keyword>
<organism evidence="13 14">
    <name type="scientific">Dipteronia dyeriana</name>
    <dbReference type="NCBI Taxonomy" id="168575"/>
    <lineage>
        <taxon>Eukaryota</taxon>
        <taxon>Viridiplantae</taxon>
        <taxon>Streptophyta</taxon>
        <taxon>Embryophyta</taxon>
        <taxon>Tracheophyta</taxon>
        <taxon>Spermatophyta</taxon>
        <taxon>Magnoliopsida</taxon>
        <taxon>eudicotyledons</taxon>
        <taxon>Gunneridae</taxon>
        <taxon>Pentapetalae</taxon>
        <taxon>rosids</taxon>
        <taxon>malvids</taxon>
        <taxon>Sapindales</taxon>
        <taxon>Sapindaceae</taxon>
        <taxon>Hippocastanoideae</taxon>
        <taxon>Acereae</taxon>
        <taxon>Dipteronia</taxon>
    </lineage>
</organism>
<protein>
    <recommendedName>
        <fullName evidence="3">Molybdate-anion transporter</fullName>
    </recommendedName>
    <alternativeName>
        <fullName evidence="10">Major facilitator superfamily domain-containing protein 5</fullName>
    </alternativeName>
    <alternativeName>
        <fullName evidence="11">Molybdate transporter 2 homolog</fullName>
    </alternativeName>
</protein>
<name>A0AAD9XSM3_9ROSI</name>
<feature type="transmembrane region" description="Helical" evidence="12">
    <location>
        <begin position="318"/>
        <end position="337"/>
    </location>
</feature>
<feature type="transmembrane region" description="Helical" evidence="12">
    <location>
        <begin position="285"/>
        <end position="306"/>
    </location>
</feature>
<dbReference type="GO" id="GO:0005886">
    <property type="term" value="C:plasma membrane"/>
    <property type="evidence" value="ECO:0007669"/>
    <property type="project" value="UniProtKB-SubCell"/>
</dbReference>
<dbReference type="Gene3D" id="1.20.1250.20">
    <property type="entry name" value="MFS general substrate transporter like domains"/>
    <property type="match status" value="1"/>
</dbReference>
<reference evidence="13" key="1">
    <citation type="journal article" date="2023" name="Plant J.">
        <title>Genome sequences and population genomics provide insights into the demographic history, inbreeding, and mutation load of two 'living fossil' tree species of Dipteronia.</title>
        <authorList>
            <person name="Feng Y."/>
            <person name="Comes H.P."/>
            <person name="Chen J."/>
            <person name="Zhu S."/>
            <person name="Lu R."/>
            <person name="Zhang X."/>
            <person name="Li P."/>
            <person name="Qiu J."/>
            <person name="Olsen K.M."/>
            <person name="Qiu Y."/>
        </authorList>
    </citation>
    <scope>NUCLEOTIDE SEQUENCE</scope>
    <source>
        <strain evidence="13">KIB01</strain>
    </source>
</reference>
<feature type="transmembrane region" description="Helical" evidence="12">
    <location>
        <begin position="43"/>
        <end position="62"/>
    </location>
</feature>
<evidence type="ECO:0000256" key="9">
    <source>
        <dbReference type="ARBA" id="ARBA00023136"/>
    </source>
</evidence>
<dbReference type="GO" id="GO:0006811">
    <property type="term" value="P:monoatomic ion transport"/>
    <property type="evidence" value="ECO:0007669"/>
    <property type="project" value="UniProtKB-KW"/>
</dbReference>
<feature type="transmembrane region" description="Helical" evidence="12">
    <location>
        <begin position="6"/>
        <end position="22"/>
    </location>
</feature>
<dbReference type="SUPFAM" id="SSF103473">
    <property type="entry name" value="MFS general substrate transporter"/>
    <property type="match status" value="1"/>
</dbReference>
<evidence type="ECO:0000256" key="7">
    <source>
        <dbReference type="ARBA" id="ARBA00022989"/>
    </source>
</evidence>
<accession>A0AAD9XSM3</accession>
<evidence type="ECO:0000313" key="14">
    <source>
        <dbReference type="Proteomes" id="UP001280121"/>
    </source>
</evidence>
<evidence type="ECO:0000256" key="12">
    <source>
        <dbReference type="SAM" id="Phobius"/>
    </source>
</evidence>
<dbReference type="Pfam" id="PF05631">
    <property type="entry name" value="MFS_5"/>
    <property type="match status" value="1"/>
</dbReference>
<evidence type="ECO:0000256" key="4">
    <source>
        <dbReference type="ARBA" id="ARBA00022448"/>
    </source>
</evidence>
<comment type="caution">
    <text evidence="13">The sequence shown here is derived from an EMBL/GenBank/DDBJ whole genome shotgun (WGS) entry which is preliminary data.</text>
</comment>
<dbReference type="GO" id="GO:0015098">
    <property type="term" value="F:molybdate ion transmembrane transporter activity"/>
    <property type="evidence" value="ECO:0007669"/>
    <property type="project" value="InterPro"/>
</dbReference>
<evidence type="ECO:0000313" key="13">
    <source>
        <dbReference type="EMBL" id="KAK2664358.1"/>
    </source>
</evidence>
<keyword evidence="8" id="KW-0406">Ion transport</keyword>
<dbReference type="PANTHER" id="PTHR23516">
    <property type="entry name" value="SAM (S-ADENOSYL METHIONINE) TRANSPORTER"/>
    <property type="match status" value="1"/>
</dbReference>
<dbReference type="Proteomes" id="UP001280121">
    <property type="component" value="Unassembled WGS sequence"/>
</dbReference>
<dbReference type="EMBL" id="JANJYI010000001">
    <property type="protein sequence ID" value="KAK2664358.1"/>
    <property type="molecule type" value="Genomic_DNA"/>
</dbReference>
<dbReference type="CDD" id="cd17487">
    <property type="entry name" value="MFS_MFSD5_like"/>
    <property type="match status" value="1"/>
</dbReference>
<comment type="subcellular location">
    <subcellularLocation>
        <location evidence="2">Cell membrane</location>
        <topology evidence="2">Multi-pass membrane protein</topology>
    </subcellularLocation>
</comment>
<evidence type="ECO:0000256" key="5">
    <source>
        <dbReference type="ARBA" id="ARBA00022475"/>
    </source>
</evidence>
<keyword evidence="7 12" id="KW-1133">Transmembrane helix</keyword>
<feature type="transmembrane region" description="Helical" evidence="12">
    <location>
        <begin position="412"/>
        <end position="429"/>
    </location>
</feature>
<dbReference type="InterPro" id="IPR008509">
    <property type="entry name" value="MOT2/MFSD5"/>
</dbReference>
<evidence type="ECO:0000256" key="10">
    <source>
        <dbReference type="ARBA" id="ARBA00030646"/>
    </source>
</evidence>
<feature type="transmembrane region" description="Helical" evidence="12">
    <location>
        <begin position="390"/>
        <end position="406"/>
    </location>
</feature>
<keyword evidence="6 12" id="KW-0812">Transmembrane</keyword>
<gene>
    <name evidence="13" type="ORF">Ddye_002932</name>
</gene>
<feature type="transmembrane region" description="Helical" evidence="12">
    <location>
        <begin position="74"/>
        <end position="96"/>
    </location>
</feature>
<dbReference type="PANTHER" id="PTHR23516:SF1">
    <property type="entry name" value="MOLYBDATE-ANION TRANSPORTER"/>
    <property type="match status" value="1"/>
</dbReference>
<keyword evidence="9 12" id="KW-0472">Membrane</keyword>
<evidence type="ECO:0000256" key="2">
    <source>
        <dbReference type="ARBA" id="ARBA00004651"/>
    </source>
</evidence>
<sequence length="458" mass="50182">MELFYMIVFGSLAAIVAALELSKSSKDRINTSSVFNAFKNNYLLVYSLMMAGDWLQGPYVYYLYSTYGFGKGEIGQLFIAGFGSSMLFGTIVGSLADKQGRKRACVTYCITYILSCITKHSPQYKVLMLGRILGGISTSLLFSAFESWLVAEHNKRGFDQQWLSVTFSKAIFLGNGLIAIVSGLSGNLLVDTLGLGPVAPFDAAACTLAIGMAIIMSSWTENYGDPSENKDLLTQFKGATIAIAADEKIALLGAIQSLFEGSMYTFVFLWTPALSPNDEEIPHGFIFATFMLSSMLGSSFASRLLARSSPRVENYLQIVFLISAASLMLPFITNFLGLPSGHKGGSISVSGLLQLIGFCTFEACVGIFWPSIMKMRSQYIPEEARSTIMNFFRIPLNIFVCVVLYNVKAFPIAIMFGMCSIFLFVASLLQRRLMVISESQKPSKCSSCVGISFNDYLN</sequence>
<keyword evidence="14" id="KW-1185">Reference proteome</keyword>
<evidence type="ECO:0000256" key="3">
    <source>
        <dbReference type="ARBA" id="ARBA00021242"/>
    </source>
</evidence>
<dbReference type="AlphaFoldDB" id="A0AAD9XSM3"/>
<feature type="transmembrane region" description="Helical" evidence="12">
    <location>
        <begin position="349"/>
        <end position="369"/>
    </location>
</feature>
<proteinExistence type="predicted"/>
<evidence type="ECO:0000256" key="1">
    <source>
        <dbReference type="ARBA" id="ARBA00003019"/>
    </source>
</evidence>
<evidence type="ECO:0000256" key="6">
    <source>
        <dbReference type="ARBA" id="ARBA00022692"/>
    </source>
</evidence>